<gene>
    <name evidence="3" type="ORF">GCM10007977_000500</name>
</gene>
<dbReference type="GO" id="GO:0016831">
    <property type="term" value="F:carboxy-lyase activity"/>
    <property type="evidence" value="ECO:0007669"/>
    <property type="project" value="InterPro"/>
</dbReference>
<reference evidence="3" key="2">
    <citation type="submission" date="2020-09" db="EMBL/GenBank/DDBJ databases">
        <authorList>
            <person name="Sun Q."/>
            <person name="Ohkuma M."/>
        </authorList>
    </citation>
    <scope>NUCLEOTIDE SEQUENCE</scope>
    <source>
        <strain evidence="3">JCM 19831</strain>
    </source>
</reference>
<evidence type="ECO:0000313" key="3">
    <source>
        <dbReference type="EMBL" id="GGM03010.1"/>
    </source>
</evidence>
<evidence type="ECO:0000256" key="1">
    <source>
        <dbReference type="ARBA" id="ARBA00023239"/>
    </source>
</evidence>
<comment type="caution">
    <text evidence="3">The sequence shown here is derived from an EMBL/GenBank/DDBJ whole genome shotgun (WGS) entry which is preliminary data.</text>
</comment>
<organism evidence="3 4">
    <name type="scientific">Dactylosporangium sucinum</name>
    <dbReference type="NCBI Taxonomy" id="1424081"/>
    <lineage>
        <taxon>Bacteria</taxon>
        <taxon>Bacillati</taxon>
        <taxon>Actinomycetota</taxon>
        <taxon>Actinomycetes</taxon>
        <taxon>Micromonosporales</taxon>
        <taxon>Micromonosporaceae</taxon>
        <taxon>Dactylosporangium</taxon>
    </lineage>
</organism>
<dbReference type="RefSeq" id="WP_190247613.1">
    <property type="nucleotide sequence ID" value="NZ_BMPI01000001.1"/>
</dbReference>
<dbReference type="PANTHER" id="PTHR21240">
    <property type="entry name" value="2-AMINO-3-CARBOXYLMUCONATE-6-SEMIALDEHYDE DECARBOXYLASE"/>
    <property type="match status" value="1"/>
</dbReference>
<evidence type="ECO:0000313" key="4">
    <source>
        <dbReference type="Proteomes" id="UP000642070"/>
    </source>
</evidence>
<dbReference type="InterPro" id="IPR032466">
    <property type="entry name" value="Metal_Hydrolase"/>
</dbReference>
<keyword evidence="4" id="KW-1185">Reference proteome</keyword>
<dbReference type="GO" id="GO:0016787">
    <property type="term" value="F:hydrolase activity"/>
    <property type="evidence" value="ECO:0007669"/>
    <property type="project" value="InterPro"/>
</dbReference>
<dbReference type="PANTHER" id="PTHR21240:SF28">
    <property type="entry name" value="ISO-OROTATE DECARBOXYLASE (EUROFUNG)"/>
    <property type="match status" value="1"/>
</dbReference>
<feature type="domain" description="Amidohydrolase-related" evidence="2">
    <location>
        <begin position="53"/>
        <end position="241"/>
    </location>
</feature>
<dbReference type="Gene3D" id="3.20.20.140">
    <property type="entry name" value="Metal-dependent hydrolases"/>
    <property type="match status" value="2"/>
</dbReference>
<dbReference type="EMBL" id="BMPI01000001">
    <property type="protein sequence ID" value="GGM03010.1"/>
    <property type="molecule type" value="Genomic_DNA"/>
</dbReference>
<dbReference type="SUPFAM" id="SSF51556">
    <property type="entry name" value="Metallo-dependent hydrolases"/>
    <property type="match status" value="2"/>
</dbReference>
<feature type="domain" description="Amidohydrolase-related" evidence="2">
    <location>
        <begin position="266"/>
        <end position="509"/>
    </location>
</feature>
<dbReference type="AlphaFoldDB" id="A0A917SYS8"/>
<evidence type="ECO:0000259" key="2">
    <source>
        <dbReference type="Pfam" id="PF04909"/>
    </source>
</evidence>
<keyword evidence="1" id="KW-0456">Lyase</keyword>
<dbReference type="InterPro" id="IPR006680">
    <property type="entry name" value="Amidohydro-rel"/>
</dbReference>
<accession>A0A917SYS8</accession>
<reference evidence="3" key="1">
    <citation type="journal article" date="2014" name="Int. J. Syst. Evol. Microbiol.">
        <title>Complete genome sequence of Corynebacterium casei LMG S-19264T (=DSM 44701T), isolated from a smear-ripened cheese.</title>
        <authorList>
            <consortium name="US DOE Joint Genome Institute (JGI-PGF)"/>
            <person name="Walter F."/>
            <person name="Albersmeier A."/>
            <person name="Kalinowski J."/>
            <person name="Ruckert C."/>
        </authorList>
    </citation>
    <scope>NUCLEOTIDE SEQUENCE</scope>
    <source>
        <strain evidence="3">JCM 19831</strain>
    </source>
</reference>
<proteinExistence type="predicted"/>
<dbReference type="GO" id="GO:0019748">
    <property type="term" value="P:secondary metabolic process"/>
    <property type="evidence" value="ECO:0007669"/>
    <property type="project" value="TreeGrafter"/>
</dbReference>
<dbReference type="GO" id="GO:0005737">
    <property type="term" value="C:cytoplasm"/>
    <property type="evidence" value="ECO:0007669"/>
    <property type="project" value="TreeGrafter"/>
</dbReference>
<dbReference type="InterPro" id="IPR032465">
    <property type="entry name" value="ACMSD"/>
</dbReference>
<dbReference type="Pfam" id="PF04909">
    <property type="entry name" value="Amidohydro_2"/>
    <property type="match status" value="2"/>
</dbReference>
<name>A0A917SYS8_9ACTN</name>
<dbReference type="Proteomes" id="UP000642070">
    <property type="component" value="Unassembled WGS sequence"/>
</dbReference>
<protein>
    <recommendedName>
        <fullName evidence="2">Amidohydrolase-related domain-containing protein</fullName>
    </recommendedName>
</protein>
<sequence>MAVDVNVTVGPWPTDDHPAWTAADVLAHLDRHGLDAALVRHSLAVRYDPVTGNRALREALAGDERLLPAYVLGPLDCGEFGPPEDLPARLAAEGVAAVWLYPRSHTWSPDGPEAAGLVEALRAARLPVFVEQDEMSWAEVDRLAEAAPELDVVVCGVGYRTLRQLIAVLDRRPRVHVDLSYLAGQDGLELLAGRYGAGRVLLGTGAPVRDDAAPVFLLHRAALTQPERAAVAGANARRILPSGAAGGTSAGTDPVSDTFPQVDDIVDAHAHIGAWPGTWLPQQEADELVAAMDRAGTRQTVVSHLLGIWADPIAGNEQAVAATRRHPGRVYAYLVADPHRPQDEAVLERQLGLPGVVGFKVHPHTHECAMDDRRYDWIWRLAQRHDVTVLGHGFADTWHSDPRLFGEVAARHPGLRLLIGHSGATVTGFRRTIEVCRAHPNVYAETCGSWMTGRWLRRMVDALGADRIVHGTDACVIDQRYGLGRVLGAELTGPERALILASNARRLLNIPCSSGGD</sequence>